<evidence type="ECO:0000256" key="3">
    <source>
        <dbReference type="ARBA" id="ARBA00023237"/>
    </source>
</evidence>
<dbReference type="OrthoDB" id="721000at2"/>
<dbReference type="EMBL" id="PYLS01000004">
    <property type="protein sequence ID" value="PST83919.1"/>
    <property type="molecule type" value="Genomic_DNA"/>
</dbReference>
<dbReference type="Pfam" id="PF07660">
    <property type="entry name" value="STN"/>
    <property type="match status" value="1"/>
</dbReference>
<dbReference type="InterPro" id="IPR008969">
    <property type="entry name" value="CarboxyPept-like_regulatory"/>
</dbReference>
<dbReference type="PROSITE" id="PS52016">
    <property type="entry name" value="TONB_DEPENDENT_REC_3"/>
    <property type="match status" value="1"/>
</dbReference>
<evidence type="ECO:0000256" key="1">
    <source>
        <dbReference type="ARBA" id="ARBA00022448"/>
    </source>
</evidence>
<dbReference type="InterPro" id="IPR023997">
    <property type="entry name" value="TonB-dep_OMP_SusC/RagA_CS"/>
</dbReference>
<comment type="subcellular location">
    <subcellularLocation>
        <location evidence="4">Cell outer membrane</location>
        <topology evidence="4">Multi-pass membrane protein</topology>
    </subcellularLocation>
</comment>
<keyword evidence="7" id="KW-1185">Reference proteome</keyword>
<accession>A0A2T3HNB4</accession>
<keyword evidence="2 4" id="KW-0472">Membrane</keyword>
<keyword evidence="4" id="KW-1134">Transmembrane beta strand</keyword>
<dbReference type="InterPro" id="IPR012910">
    <property type="entry name" value="Plug_dom"/>
</dbReference>
<dbReference type="SMART" id="SM00965">
    <property type="entry name" value="STN"/>
    <property type="match status" value="1"/>
</dbReference>
<dbReference type="Gene3D" id="2.60.40.1120">
    <property type="entry name" value="Carboxypeptidase-like, regulatory domain"/>
    <property type="match status" value="1"/>
</dbReference>
<evidence type="ECO:0000256" key="4">
    <source>
        <dbReference type="PROSITE-ProRule" id="PRU01360"/>
    </source>
</evidence>
<protein>
    <submittedName>
        <fullName evidence="6">SusC/RagA family TonB-linked outer membrane protein</fullName>
    </submittedName>
</protein>
<dbReference type="SUPFAM" id="SSF49464">
    <property type="entry name" value="Carboxypeptidase regulatory domain-like"/>
    <property type="match status" value="1"/>
</dbReference>
<proteinExistence type="inferred from homology"/>
<dbReference type="NCBIfam" id="TIGR04057">
    <property type="entry name" value="SusC_RagA_signa"/>
    <property type="match status" value="1"/>
</dbReference>
<dbReference type="InterPro" id="IPR011662">
    <property type="entry name" value="Secretin/TonB_short_N"/>
</dbReference>
<dbReference type="Gene3D" id="2.170.130.10">
    <property type="entry name" value="TonB-dependent receptor, plug domain"/>
    <property type="match status" value="1"/>
</dbReference>
<dbReference type="Pfam" id="PF13715">
    <property type="entry name" value="CarbopepD_reg_2"/>
    <property type="match status" value="1"/>
</dbReference>
<keyword evidence="1 4" id="KW-0813">Transport</keyword>
<reference evidence="6 7" key="1">
    <citation type="submission" date="2018-03" db="EMBL/GenBank/DDBJ databases">
        <authorList>
            <person name="Keele B.F."/>
        </authorList>
    </citation>
    <scope>NUCLEOTIDE SEQUENCE [LARGE SCALE GENOMIC DNA]</scope>
    <source>
        <strain evidence="6 7">YL28-9</strain>
    </source>
</reference>
<dbReference type="Proteomes" id="UP000240912">
    <property type="component" value="Unassembled WGS sequence"/>
</dbReference>
<comment type="caution">
    <text evidence="6">The sequence shown here is derived from an EMBL/GenBank/DDBJ whole genome shotgun (WGS) entry which is preliminary data.</text>
</comment>
<organism evidence="6 7">
    <name type="scientific">Pedobacter yulinensis</name>
    <dbReference type="NCBI Taxonomy" id="2126353"/>
    <lineage>
        <taxon>Bacteria</taxon>
        <taxon>Pseudomonadati</taxon>
        <taxon>Bacteroidota</taxon>
        <taxon>Sphingobacteriia</taxon>
        <taxon>Sphingobacteriales</taxon>
        <taxon>Sphingobacteriaceae</taxon>
        <taxon>Pedobacter</taxon>
    </lineage>
</organism>
<evidence type="ECO:0000313" key="7">
    <source>
        <dbReference type="Proteomes" id="UP000240912"/>
    </source>
</evidence>
<dbReference type="SUPFAM" id="SSF56935">
    <property type="entry name" value="Porins"/>
    <property type="match status" value="1"/>
</dbReference>
<dbReference type="FunFam" id="2.170.130.10:FF:000003">
    <property type="entry name" value="SusC/RagA family TonB-linked outer membrane protein"/>
    <property type="match status" value="1"/>
</dbReference>
<keyword evidence="4" id="KW-0812">Transmembrane</keyword>
<dbReference type="NCBIfam" id="TIGR04056">
    <property type="entry name" value="OMP_RagA_SusC"/>
    <property type="match status" value="1"/>
</dbReference>
<evidence type="ECO:0000313" key="6">
    <source>
        <dbReference type="EMBL" id="PST83919.1"/>
    </source>
</evidence>
<gene>
    <name evidence="6" type="ORF">C7T94_04025</name>
</gene>
<keyword evidence="3 4" id="KW-0998">Cell outer membrane</keyword>
<sequence>MYKFYVTPRAGCRRMAFKFLVLMKLTWIVLLLTFMHTYGSSYAQKIDMSKENVSLKEVFDDISNQTPYRFVISSDVLKKANRVSIRVKDATVKEVLDRCFSNQPLTYVINNKTIVVMEPKRSVPEPVPNALRRADVRGTVRDSANVLPGVSVTIKGTQLGTTTDLNGKYVLDIPNVNSVLTFSMVGYKTQEIPLNGRTVIDVTLKSAGKDLDEVVVVAFGKQKKTDLVGSVTSIKPADLKVPSSNLTTALAGRAAGVIAYQRSGEPGADNAEFFIRGVTTFGYKRDPLILIDNVEVTTTDLARLQADDIASFSIMKDATATSLYGSRAANGVILISTKEGKTQKAAIDARIENSVSAPTKNVELADPITYMRLHNEAVLTRDPLGAPPYSEQKIDNTIAGVNPEMYPSTDWRAALFKDYTMNQRANLNITGGGGVARYYVAGSINQDNGILNVDQRNNFNSNINLKSYTLRSNVNVNLAKGTEVTIRMSGNFDDYSGPLTDGADIYRKVMRTNPVLFPAYYPAQAENAHVKHIMFGNYDDGSGQFLLNPYADLVKGYKNYSRSMMSAQFEAKQDLNFLTQGLSLQALLNVMRNTMFDVRRSYSPFWYQAGSYDRLSNTYKAQLLNELTGTEYLDYNPGDRIVNSKFYVQTSLNYNRMLGNKHSLSGLFVFMLRNELTGNVSDLQSSLPFRNVGLAGRATYGYDNRYYAEVNFGYNGSERFYETNRWGLFPSAGVAWNVSNEKWWEPLKSFATRFKLRATYGLSGNDAIGSPTDRFLYLSNVNMNDSGRGAVFGRDNGNSKNGISLSRYANNDITWETARKTNLALELDLFRDYSIQLDVFREQRNGILMVRNATPATMGLQARPQANIGEAEGKGLDFSFNYNHSFSSGLWVQAMSNFTYATSKFLKYEEPFYDEAPWKRRQNMPISQNYGYIAERLFIDDEEALRSPRQFGEYRGGDIKFYDVNGDGAITILDEVPIGFPTTPEITYGFGFSFGFKGFDFSSFFQGLARESFWINANATAPFINYTYSGETLAGKPQNQLLLAYANNHWSEEVQNSYALWPRLTTTDAGNVNNTQTSTWFMRNGAFLRLKQVEIGYTLPQKWTSRLSMKKFRVYTSATNLLSWSSFNLWDIEMAGNGLGYPVQRVFNLGLLASF</sequence>
<dbReference type="InterPro" id="IPR037066">
    <property type="entry name" value="Plug_dom_sf"/>
</dbReference>
<dbReference type="Pfam" id="PF07715">
    <property type="entry name" value="Plug"/>
    <property type="match status" value="1"/>
</dbReference>
<evidence type="ECO:0000259" key="5">
    <source>
        <dbReference type="SMART" id="SM00965"/>
    </source>
</evidence>
<evidence type="ECO:0000256" key="2">
    <source>
        <dbReference type="ARBA" id="ARBA00023136"/>
    </source>
</evidence>
<dbReference type="GO" id="GO:0009279">
    <property type="term" value="C:cell outer membrane"/>
    <property type="evidence" value="ECO:0007669"/>
    <property type="project" value="UniProtKB-SubCell"/>
</dbReference>
<dbReference type="AlphaFoldDB" id="A0A2T3HNB4"/>
<name>A0A2T3HNB4_9SPHI</name>
<comment type="similarity">
    <text evidence="4">Belongs to the TonB-dependent receptor family.</text>
</comment>
<dbReference type="InterPro" id="IPR023996">
    <property type="entry name" value="TonB-dep_OMP_SusC/RagA"/>
</dbReference>
<feature type="domain" description="Secretin/TonB short N-terminal" evidence="5">
    <location>
        <begin position="68"/>
        <end position="119"/>
    </location>
</feature>
<dbReference type="InterPro" id="IPR039426">
    <property type="entry name" value="TonB-dep_rcpt-like"/>
</dbReference>